<dbReference type="EMBL" id="VXOY01000011">
    <property type="protein sequence ID" value="MYE38167.1"/>
    <property type="molecule type" value="Genomic_DNA"/>
</dbReference>
<protein>
    <submittedName>
        <fullName evidence="4">SDR family NAD(P)-dependent oxidoreductase</fullName>
    </submittedName>
</protein>
<dbReference type="PRINTS" id="PR00080">
    <property type="entry name" value="SDRFAMILY"/>
</dbReference>
<evidence type="ECO:0000256" key="3">
    <source>
        <dbReference type="RuleBase" id="RU000363"/>
    </source>
</evidence>
<evidence type="ECO:0000256" key="2">
    <source>
        <dbReference type="ARBA" id="ARBA00023002"/>
    </source>
</evidence>
<name>A0A845D9Y0_9BACT</name>
<comment type="caution">
    <text evidence="4">The sequence shown here is derived from an EMBL/GenBank/DDBJ whole genome shotgun (WGS) entry which is preliminary data.</text>
</comment>
<accession>A0A845D9Y0</accession>
<comment type="similarity">
    <text evidence="1 3">Belongs to the short-chain dehydrogenases/reductases (SDR) family.</text>
</comment>
<dbReference type="AlphaFoldDB" id="A0A845D9Y0"/>
<dbReference type="Gene3D" id="3.40.50.720">
    <property type="entry name" value="NAD(P)-binding Rossmann-like Domain"/>
    <property type="match status" value="1"/>
</dbReference>
<dbReference type="CDD" id="cd05374">
    <property type="entry name" value="17beta-HSD-like_SDR_c"/>
    <property type="match status" value="1"/>
</dbReference>
<dbReference type="GO" id="GO:0016491">
    <property type="term" value="F:oxidoreductase activity"/>
    <property type="evidence" value="ECO:0007669"/>
    <property type="project" value="UniProtKB-KW"/>
</dbReference>
<evidence type="ECO:0000256" key="1">
    <source>
        <dbReference type="ARBA" id="ARBA00006484"/>
    </source>
</evidence>
<dbReference type="Pfam" id="PF00106">
    <property type="entry name" value="adh_short"/>
    <property type="match status" value="1"/>
</dbReference>
<evidence type="ECO:0000313" key="4">
    <source>
        <dbReference type="EMBL" id="MYE38167.1"/>
    </source>
</evidence>
<dbReference type="PRINTS" id="PR00081">
    <property type="entry name" value="GDHRDH"/>
</dbReference>
<dbReference type="PANTHER" id="PTHR43976">
    <property type="entry name" value="SHORT CHAIN DEHYDROGENASE"/>
    <property type="match status" value="1"/>
</dbReference>
<organism evidence="4 5">
    <name type="scientific">Candidatus Spechtbacteria bacterium SB0662_bin_43</name>
    <dbReference type="NCBI Taxonomy" id="2604897"/>
    <lineage>
        <taxon>Bacteria</taxon>
        <taxon>Candidatus Spechtiibacteriota</taxon>
    </lineage>
</organism>
<keyword evidence="2" id="KW-0560">Oxidoreductase</keyword>
<sequence length="269" mass="29957">MKKVILVTGASSGMGKVSAMQLIKEGHLVYGLAPNVKEMQDLVDAGGYAVEVDVTNDEQMKTAVAHVIKEQGRIDVLWNNAGYGLFGPIEEIDIDQARHQYEVNVFGLARMTQLVLPYMREQKSGTIINTSSMGGKIYFPLGAWYHSTKHAVEGWSDCLRLDLKEFNIDVVVLEPGFIETNFGQNVLAHFPKDSDKGPYKKLVRAMIKASDRGFTGSSPQVIADTISKIVSAKKPKTRYLVGKMAKPMVFLRKYCGDRIFDTIVMRSFK</sequence>
<dbReference type="PANTHER" id="PTHR43976:SF16">
    <property type="entry name" value="SHORT-CHAIN DEHYDROGENASE_REDUCTASE FAMILY PROTEIN"/>
    <property type="match status" value="1"/>
</dbReference>
<dbReference type="NCBIfam" id="NF004826">
    <property type="entry name" value="PRK06182.1"/>
    <property type="match status" value="1"/>
</dbReference>
<dbReference type="SUPFAM" id="SSF51735">
    <property type="entry name" value="NAD(P)-binding Rossmann-fold domains"/>
    <property type="match status" value="1"/>
</dbReference>
<dbReference type="InterPro" id="IPR002347">
    <property type="entry name" value="SDR_fam"/>
</dbReference>
<gene>
    <name evidence="4" type="ORF">F4X82_01445</name>
</gene>
<dbReference type="InterPro" id="IPR051911">
    <property type="entry name" value="SDR_oxidoreductase"/>
</dbReference>
<dbReference type="Proteomes" id="UP000449092">
    <property type="component" value="Unassembled WGS sequence"/>
</dbReference>
<dbReference type="InterPro" id="IPR036291">
    <property type="entry name" value="NAD(P)-bd_dom_sf"/>
</dbReference>
<reference evidence="4 5" key="1">
    <citation type="submission" date="2019-09" db="EMBL/GenBank/DDBJ databases">
        <title>Characterisation of the sponge microbiome using genome-centric metagenomics.</title>
        <authorList>
            <person name="Engelberts J.P."/>
            <person name="Robbins S.J."/>
            <person name="De Goeij J.M."/>
            <person name="Aranda M."/>
            <person name="Bell S.C."/>
            <person name="Webster N.S."/>
        </authorList>
    </citation>
    <scope>NUCLEOTIDE SEQUENCE [LARGE SCALE GENOMIC DNA]</scope>
    <source>
        <strain evidence="4">SB0662_bin_43</strain>
    </source>
</reference>
<evidence type="ECO:0000313" key="5">
    <source>
        <dbReference type="Proteomes" id="UP000449092"/>
    </source>
</evidence>
<proteinExistence type="inferred from homology"/>